<organism evidence="2 3">
    <name type="scientific">Pseudohalocynthiibacter aestuariivivens</name>
    <dbReference type="NCBI Taxonomy" id="1591409"/>
    <lineage>
        <taxon>Bacteria</taxon>
        <taxon>Pseudomonadati</taxon>
        <taxon>Pseudomonadota</taxon>
        <taxon>Alphaproteobacteria</taxon>
        <taxon>Rhodobacterales</taxon>
        <taxon>Paracoccaceae</taxon>
        <taxon>Pseudohalocynthiibacter</taxon>
    </lineage>
</organism>
<dbReference type="InterPro" id="IPR013611">
    <property type="entry name" value="Transp-assoc_OB_typ2"/>
</dbReference>
<gene>
    <name evidence="2" type="ORF">ACFFUT_08095</name>
</gene>
<dbReference type="Proteomes" id="UP001589683">
    <property type="component" value="Unassembled WGS sequence"/>
</dbReference>
<proteinExistence type="predicted"/>
<accession>A0ABV5JEF6</accession>
<sequence>MLTLEGGTLQLPKDGTGQIVFVRAEDSLIDPNGPLTGQVETVTFLGTHYRVGIKGVMPGVLTSNFAGQNAPKVGETVQEAIKPEALILLPEGATGA</sequence>
<keyword evidence="3" id="KW-1185">Reference proteome</keyword>
<comment type="caution">
    <text evidence="2">The sequence shown here is derived from an EMBL/GenBank/DDBJ whole genome shotgun (WGS) entry which is preliminary data.</text>
</comment>
<reference evidence="2 3" key="1">
    <citation type="submission" date="2024-09" db="EMBL/GenBank/DDBJ databases">
        <authorList>
            <person name="Sun Q."/>
            <person name="Mori K."/>
        </authorList>
    </citation>
    <scope>NUCLEOTIDE SEQUENCE [LARGE SCALE GENOMIC DNA]</scope>
    <source>
        <strain evidence="2 3">CECT 8726</strain>
    </source>
</reference>
<dbReference type="Pfam" id="PF08402">
    <property type="entry name" value="TOBE_2"/>
    <property type="match status" value="1"/>
</dbReference>
<evidence type="ECO:0000259" key="1">
    <source>
        <dbReference type="Pfam" id="PF08402"/>
    </source>
</evidence>
<protein>
    <submittedName>
        <fullName evidence="2">TOBE domain-containing protein</fullName>
    </submittedName>
</protein>
<dbReference type="InterPro" id="IPR008995">
    <property type="entry name" value="Mo/tungstate-bd_C_term_dom"/>
</dbReference>
<dbReference type="RefSeq" id="WP_246531733.1">
    <property type="nucleotide sequence ID" value="NZ_JAGFNU010000008.1"/>
</dbReference>
<feature type="domain" description="Transport-associated OB type 2" evidence="1">
    <location>
        <begin position="21"/>
        <end position="89"/>
    </location>
</feature>
<dbReference type="SUPFAM" id="SSF50331">
    <property type="entry name" value="MOP-like"/>
    <property type="match status" value="1"/>
</dbReference>
<evidence type="ECO:0000313" key="3">
    <source>
        <dbReference type="Proteomes" id="UP001589683"/>
    </source>
</evidence>
<name>A0ABV5JEF6_9RHOB</name>
<dbReference type="EMBL" id="JBHMEA010000026">
    <property type="protein sequence ID" value="MFB9231744.1"/>
    <property type="molecule type" value="Genomic_DNA"/>
</dbReference>
<evidence type="ECO:0000313" key="2">
    <source>
        <dbReference type="EMBL" id="MFB9231744.1"/>
    </source>
</evidence>